<evidence type="ECO:0008006" key="4">
    <source>
        <dbReference type="Google" id="ProtNLM"/>
    </source>
</evidence>
<comment type="caution">
    <text evidence="2">The sequence shown here is derived from an EMBL/GenBank/DDBJ whole genome shotgun (WGS) entry which is preliminary data.</text>
</comment>
<comment type="similarity">
    <text evidence="1">Belongs to the phD/YefM antitoxin family.</text>
</comment>
<dbReference type="OrthoDB" id="5348484at2"/>
<dbReference type="InterPro" id="IPR036165">
    <property type="entry name" value="YefM-like_sf"/>
</dbReference>
<gene>
    <name evidence="2" type="ORF">CJ671_01755</name>
</gene>
<evidence type="ECO:0000256" key="1">
    <source>
        <dbReference type="ARBA" id="ARBA00009981"/>
    </source>
</evidence>
<evidence type="ECO:0000313" key="2">
    <source>
        <dbReference type="EMBL" id="PRM90554.1"/>
    </source>
</evidence>
<dbReference type="Proteomes" id="UP000238649">
    <property type="component" value="Unassembled WGS sequence"/>
</dbReference>
<evidence type="ECO:0000313" key="3">
    <source>
        <dbReference type="Proteomes" id="UP000238649"/>
    </source>
</evidence>
<proteinExistence type="inferred from homology"/>
<protein>
    <recommendedName>
        <fullName evidence="4">Antitoxin</fullName>
    </recommendedName>
</protein>
<organism evidence="2 3">
    <name type="scientific">Aliarcobacter cryaerophilus</name>
    <dbReference type="NCBI Taxonomy" id="28198"/>
    <lineage>
        <taxon>Bacteria</taxon>
        <taxon>Pseudomonadati</taxon>
        <taxon>Campylobacterota</taxon>
        <taxon>Epsilonproteobacteria</taxon>
        <taxon>Campylobacterales</taxon>
        <taxon>Arcobacteraceae</taxon>
        <taxon>Aliarcobacter</taxon>
    </lineage>
</organism>
<dbReference type="RefSeq" id="WP_105911008.1">
    <property type="nucleotide sequence ID" value="NZ_NXGH01000003.1"/>
</dbReference>
<name>A0A2S9SVD4_9BACT</name>
<sequence>MVSYTQNELLSITDFTKSISKILTDVKERSLDKVGILKNNRLEAVVISTQEYEKLKKLEEYLKLLEHKEIFEVVEQRKNESKDSYISLEDMAKKLEIDLKHKNQI</sequence>
<dbReference type="AlphaFoldDB" id="A0A2S9SVD4"/>
<reference evidence="2 3" key="1">
    <citation type="submission" date="2017-09" db="EMBL/GenBank/DDBJ databases">
        <title>Reassesment of A. cryaerophilus.</title>
        <authorList>
            <person name="Perez-Cataluna A."/>
            <person name="Collado L."/>
            <person name="Salgado O."/>
            <person name="Lefinanco V."/>
            <person name="Figueras M.J."/>
        </authorList>
    </citation>
    <scope>NUCLEOTIDE SEQUENCE [LARGE SCALE GENOMIC DNA]</scope>
    <source>
        <strain evidence="2 3">LMG 9871</strain>
    </source>
</reference>
<dbReference type="EMBL" id="NXGH01000003">
    <property type="protein sequence ID" value="PRM90554.1"/>
    <property type="molecule type" value="Genomic_DNA"/>
</dbReference>
<dbReference type="SUPFAM" id="SSF143120">
    <property type="entry name" value="YefM-like"/>
    <property type="match status" value="1"/>
</dbReference>
<accession>A0A2S9SVD4</accession>